<organism evidence="2 3">
    <name type="scientific">Dovyalis caffra</name>
    <dbReference type="NCBI Taxonomy" id="77055"/>
    <lineage>
        <taxon>Eukaryota</taxon>
        <taxon>Viridiplantae</taxon>
        <taxon>Streptophyta</taxon>
        <taxon>Embryophyta</taxon>
        <taxon>Tracheophyta</taxon>
        <taxon>Spermatophyta</taxon>
        <taxon>Magnoliopsida</taxon>
        <taxon>eudicotyledons</taxon>
        <taxon>Gunneridae</taxon>
        <taxon>Pentapetalae</taxon>
        <taxon>rosids</taxon>
        <taxon>fabids</taxon>
        <taxon>Malpighiales</taxon>
        <taxon>Salicaceae</taxon>
        <taxon>Flacourtieae</taxon>
        <taxon>Dovyalis</taxon>
    </lineage>
</organism>
<reference evidence="2 3" key="1">
    <citation type="submission" date="2024-01" db="EMBL/GenBank/DDBJ databases">
        <authorList>
            <person name="Waweru B."/>
        </authorList>
    </citation>
    <scope>NUCLEOTIDE SEQUENCE [LARGE SCALE GENOMIC DNA]</scope>
</reference>
<comment type="caution">
    <text evidence="2">The sequence shown here is derived from an EMBL/GenBank/DDBJ whole genome shotgun (WGS) entry which is preliminary data.</text>
</comment>
<keyword evidence="3" id="KW-1185">Reference proteome</keyword>
<evidence type="ECO:0000313" key="2">
    <source>
        <dbReference type="EMBL" id="CAK7349340.1"/>
    </source>
</evidence>
<dbReference type="InterPro" id="IPR025322">
    <property type="entry name" value="PADRE_dom"/>
</dbReference>
<accession>A0AAV1SFS4</accession>
<protein>
    <submittedName>
        <fullName evidence="2">Uncharacterized protein</fullName>
    </submittedName>
</protein>
<evidence type="ECO:0000256" key="1">
    <source>
        <dbReference type="SAM" id="MobiDB-lite"/>
    </source>
</evidence>
<sequence>MGIVAKEEGLLKLVHPGRYVEIHRQALTAAQVLKNNPRHSITRPDVFEYPWIVVKPDSLLHPGKVFFIVPNRTIYNLVKAHKQCHQQSPRQTQFSKNHYACGQVKKRGSTRKSAGSTPRHRNKHRWFKQPLPITSCIGADFQEQDCDKRTRNPLGKPVGMTLKDLNQHQSLPIASCIGTSFQEQGSKRTITTSKVESWPKLISNLRNTHLDFEEKPEEDSTCEIRPSHHKEYPLINTNTPTEFPRKSDSDLEFNCMEEATTLKSCLRKPDSVRKLLQLRVSFTLP</sequence>
<proteinExistence type="predicted"/>
<name>A0AAV1SFS4_9ROSI</name>
<dbReference type="Pfam" id="PF14009">
    <property type="entry name" value="PADRE"/>
    <property type="match status" value="1"/>
</dbReference>
<dbReference type="Proteomes" id="UP001314170">
    <property type="component" value="Unassembled WGS sequence"/>
</dbReference>
<gene>
    <name evidence="2" type="ORF">DCAF_LOCUS22054</name>
</gene>
<feature type="region of interest" description="Disordered" evidence="1">
    <location>
        <begin position="104"/>
        <end position="123"/>
    </location>
</feature>
<dbReference type="EMBL" id="CAWUPB010001173">
    <property type="protein sequence ID" value="CAK7349340.1"/>
    <property type="molecule type" value="Genomic_DNA"/>
</dbReference>
<dbReference type="AlphaFoldDB" id="A0AAV1SFS4"/>
<evidence type="ECO:0000313" key="3">
    <source>
        <dbReference type="Proteomes" id="UP001314170"/>
    </source>
</evidence>
<dbReference type="PANTHER" id="PTHR33052">
    <property type="entry name" value="DUF4228 DOMAIN PROTEIN-RELATED"/>
    <property type="match status" value="1"/>
</dbReference>